<dbReference type="EMBL" id="JAUTXU010000203">
    <property type="protein sequence ID" value="KAK3698981.1"/>
    <property type="molecule type" value="Genomic_DNA"/>
</dbReference>
<reference evidence="1" key="1">
    <citation type="submission" date="2023-07" db="EMBL/GenBank/DDBJ databases">
        <title>Black Yeasts Isolated from many extreme environments.</title>
        <authorList>
            <person name="Coleine C."/>
            <person name="Stajich J.E."/>
            <person name="Selbmann L."/>
        </authorList>
    </citation>
    <scope>NUCLEOTIDE SEQUENCE</scope>
    <source>
        <strain evidence="1">CCFEE 5714</strain>
    </source>
</reference>
<evidence type="ECO:0000313" key="2">
    <source>
        <dbReference type="Proteomes" id="UP001281147"/>
    </source>
</evidence>
<dbReference type="Proteomes" id="UP001281147">
    <property type="component" value="Unassembled WGS sequence"/>
</dbReference>
<accession>A0ACC3MM42</accession>
<keyword evidence="2" id="KW-1185">Reference proteome</keyword>
<evidence type="ECO:0000313" key="1">
    <source>
        <dbReference type="EMBL" id="KAK3698981.1"/>
    </source>
</evidence>
<name>A0ACC3MM42_9PEZI</name>
<sequence length="1564" mass="171510">MTFLRQAWVLTQKDLRIVALKRWPSTLLRALALPIAYAIFIAYARNFFLPPSEYGFGSPRLIRDLTTEVFNSSTSLGGRDRIVFINNGLGGGEIDTLIDRLSSPLREVGADVRILPNEDDLVEVCQSSLSGVSKCFASASFRSSPTEGGSGVWSYTARIDAGLGISVFVDQPNNAAQIYVLPFIQAIDAEIARMSGTSLPNDMLEQPFTYETIQDREDDVQQFFMRALSGYLAVTMFIAICGIAYHLPGYLAVERQTGLSTLIDIMSFDSRPWVTLTARLTSSYFTFVAIYLPGWLSIGAIVSQLIFTRTSAAIVIPFHLLVGLSLTGYALFVGSWFKKAQLSGITGLIIALALAVVAQFAPRTSTSIAALSVIFPPATYTFWAIQVAEWEEQLEAAQLNSDTPTYPPWNTPGYAFFIFLAVQIIAYPVLAALVQWLLHATSRANRSALEETKIALRLIDVSKIFKRGWLKTLVRRGDAVIAVDNLSLDIARGQLVTLLGVNGSGKSTLLAGVTGTQSFSKGIIELPAGSTTGFCPQSNVAWDDLTVFENVITFAKLKAGNDVVTSNEVKALISACDLALKMSKKPRTLSGGQKRKLQLAMAFIGGSSICCVDEVSSGLDPLSRRKIWEILLAERGTRTIILTTHALDEADAISDHIAIMSGGRLVAEGSTAEVKERYGSGYQISAPFDQVRPTQTDDEDQRQSYENSLQAADLPALRQVVDRLEKDGRPDYSVQCPTIEDAFLSLAIREGQLRDGYSVEGIVDSPISQSRSRVKPQDRNAVQQEQYASERGNGTSFLQQTGILFMKRLLIFRRNYMLYICAIAVPAIVAGLGGYYFLYDFNGIPCTLGAIANDPQRLSLGALERYWGVLVPVGPPEQFALSSLPPAYRAFRNRLSIVDNLPEFNSYIRNNFRDVAPGGFYLGDNATSPPLMAYRINGNPGYSALAKNLADSYLTGVTINADFSTFSLPFTGSTGDSLQAVLYITLALSTYPAFFALYPTFERLANVRALHYSGGGVRPVSLWLAYLLFDGIVVLLTSVVVIALLTSATSVWYAPGYVFVAIFLYGICSTLLAYVISLFSKTQLAAFAIVAGFQAVSMLIYFILYLLLLTFGSAEQLQRNLNVVQYTYGLISPSGSLLRVMLLALNQSQLLCRTRSLVSYPGDITVYGAPILYFILQSIALYAILVCHDSYSLASIFDWRRATSKTEDVEKDHGPSNISSLEKGADTRPSIDGLQLRNLSKSFRRETVVDDVTFGVNKGEIFALLGKNGAGKTTTLGLIRGSTKPSSSLSEVLIAGHSITSDKLAAQQHLGVCPQFNALDRVTVTEHLKFYARVRGIQHVSQKVDAALRAFGLYEYRKRFTAQLSGGNQRKLSLATAMIGNPSVVLLDEPSTGMDALAMRQMWQVISGMNQDVAVVITTHSMEEANVLSDRVAIMDKRILTIGSPSELRDRYAAGTYQLHVVHSKGSETSGADMEKILAWLVESCPRAKVQRSPEQELHGQMRCQIVVDEKIDQNGERHSSSAHDYLVLLELLEESKGRFGVEYYSIARPTLEDVFLDILEKHT</sequence>
<organism evidence="1 2">
    <name type="scientific">Vermiconidia calcicola</name>
    <dbReference type="NCBI Taxonomy" id="1690605"/>
    <lineage>
        <taxon>Eukaryota</taxon>
        <taxon>Fungi</taxon>
        <taxon>Dikarya</taxon>
        <taxon>Ascomycota</taxon>
        <taxon>Pezizomycotina</taxon>
        <taxon>Dothideomycetes</taxon>
        <taxon>Dothideomycetidae</taxon>
        <taxon>Mycosphaerellales</taxon>
        <taxon>Extremaceae</taxon>
        <taxon>Vermiconidia</taxon>
    </lineage>
</organism>
<protein>
    <submittedName>
        <fullName evidence="1">Uncharacterized protein</fullName>
    </submittedName>
</protein>
<comment type="caution">
    <text evidence="1">The sequence shown here is derived from an EMBL/GenBank/DDBJ whole genome shotgun (WGS) entry which is preliminary data.</text>
</comment>
<proteinExistence type="predicted"/>
<gene>
    <name evidence="1" type="ORF">LTR37_016672</name>
</gene>